<feature type="transmembrane region" description="Helical" evidence="2">
    <location>
        <begin position="245"/>
        <end position="267"/>
    </location>
</feature>
<dbReference type="OrthoDB" id="5804248at2759"/>
<comment type="caution">
    <text evidence="3">The sequence shown here is derived from an EMBL/GenBank/DDBJ whole genome shotgun (WGS) entry which is preliminary data.</text>
</comment>
<protein>
    <submittedName>
        <fullName evidence="3">Uncharacterized protein</fullName>
    </submittedName>
</protein>
<keyword evidence="2" id="KW-1133">Transmembrane helix</keyword>
<evidence type="ECO:0000256" key="2">
    <source>
        <dbReference type="SAM" id="Phobius"/>
    </source>
</evidence>
<feature type="transmembrane region" description="Helical" evidence="2">
    <location>
        <begin position="273"/>
        <end position="290"/>
    </location>
</feature>
<dbReference type="Proteomes" id="UP000835052">
    <property type="component" value="Unassembled WGS sequence"/>
</dbReference>
<feature type="compositionally biased region" description="Basic and acidic residues" evidence="1">
    <location>
        <begin position="19"/>
        <end position="32"/>
    </location>
</feature>
<feature type="region of interest" description="Disordered" evidence="1">
    <location>
        <begin position="1"/>
        <end position="34"/>
    </location>
</feature>
<evidence type="ECO:0000313" key="4">
    <source>
        <dbReference type="Proteomes" id="UP000835052"/>
    </source>
</evidence>
<sequence length="317" mass="35754">MATNRGFSLDEATTPTSSDENRQTTDNKKKSVDVGTSTTRIIISPGNVGIDEEQASCCSWNRICDVFGTRQSSFISALRPVRGYLIRMQESLKIFQCELERNLKTKPATETTFRHVHTCILEINDLISRRNLNIPPDESTMLRSVVYELVVLARIIEEVANLIPRAGNTEKLRARAASMVTLIAEPVVRKHSDGEVTRDVATGSNTPAIDERSLKERITRVCDMTEKLIRYVDKKTERRWWLRDLINFLQVAVKVALFISAAISVAYHKEQTTTIITLVITIIQGVVEVLDQYFLKNTKPEDIHLSVLTSMTTNAKS</sequence>
<dbReference type="AlphaFoldDB" id="A0A8S1HLF8"/>
<feature type="compositionally biased region" description="Polar residues" evidence="1">
    <location>
        <begin position="1"/>
        <end position="18"/>
    </location>
</feature>
<evidence type="ECO:0000256" key="1">
    <source>
        <dbReference type="SAM" id="MobiDB-lite"/>
    </source>
</evidence>
<proteinExistence type="predicted"/>
<dbReference type="EMBL" id="CAJGYM010000062">
    <property type="protein sequence ID" value="CAD6195903.1"/>
    <property type="molecule type" value="Genomic_DNA"/>
</dbReference>
<evidence type="ECO:0000313" key="3">
    <source>
        <dbReference type="EMBL" id="CAD6195903.1"/>
    </source>
</evidence>
<keyword evidence="2" id="KW-0812">Transmembrane</keyword>
<keyword evidence="2" id="KW-0472">Membrane</keyword>
<reference evidence="3" key="1">
    <citation type="submission" date="2020-10" db="EMBL/GenBank/DDBJ databases">
        <authorList>
            <person name="Kikuchi T."/>
        </authorList>
    </citation>
    <scope>NUCLEOTIDE SEQUENCE</scope>
    <source>
        <strain evidence="3">NKZ352</strain>
    </source>
</reference>
<gene>
    <name evidence="3" type="ORF">CAUJ_LOCUS11821</name>
</gene>
<name>A0A8S1HLF8_9PELO</name>
<keyword evidence="4" id="KW-1185">Reference proteome</keyword>
<accession>A0A8S1HLF8</accession>
<organism evidence="3 4">
    <name type="scientific">Caenorhabditis auriculariae</name>
    <dbReference type="NCBI Taxonomy" id="2777116"/>
    <lineage>
        <taxon>Eukaryota</taxon>
        <taxon>Metazoa</taxon>
        <taxon>Ecdysozoa</taxon>
        <taxon>Nematoda</taxon>
        <taxon>Chromadorea</taxon>
        <taxon>Rhabditida</taxon>
        <taxon>Rhabditina</taxon>
        <taxon>Rhabditomorpha</taxon>
        <taxon>Rhabditoidea</taxon>
        <taxon>Rhabditidae</taxon>
        <taxon>Peloderinae</taxon>
        <taxon>Caenorhabditis</taxon>
    </lineage>
</organism>